<evidence type="ECO:0000313" key="2">
    <source>
        <dbReference type="EMBL" id="CAB4181529.1"/>
    </source>
</evidence>
<protein>
    <submittedName>
        <fullName evidence="4">Uncharacterized protein</fullName>
    </submittedName>
</protein>
<reference evidence="4" key="1">
    <citation type="submission" date="2020-05" db="EMBL/GenBank/DDBJ databases">
        <authorList>
            <person name="Chiriac C."/>
            <person name="Salcher M."/>
            <person name="Ghai R."/>
            <person name="Kavagutti S V."/>
        </authorList>
    </citation>
    <scope>NUCLEOTIDE SEQUENCE</scope>
</reference>
<proteinExistence type="predicted"/>
<dbReference type="EMBL" id="LR796842">
    <property type="protein sequence ID" value="CAB4169589.1"/>
    <property type="molecule type" value="Genomic_DNA"/>
</dbReference>
<dbReference type="EMBL" id="LR797379">
    <property type="protein sequence ID" value="CAB4211940.1"/>
    <property type="molecule type" value="Genomic_DNA"/>
</dbReference>
<name>A0A6J5SDI1_9CAUD</name>
<evidence type="ECO:0000313" key="1">
    <source>
        <dbReference type="EMBL" id="CAB4169589.1"/>
    </source>
</evidence>
<dbReference type="EMBL" id="LR797245">
    <property type="protein sequence ID" value="CAB4195880.1"/>
    <property type="molecule type" value="Genomic_DNA"/>
</dbReference>
<sequence length="83" mass="9455">MIYPTVHINGTSRESLSKDYKDAYIAIRKAMDVLAKAGPHGRDYYPQGPEAILVAQTQHREQMVRLESVAEELMQTLIHLTEE</sequence>
<accession>A0A6J5SDI1</accession>
<organism evidence="4">
    <name type="scientific">uncultured Caudovirales phage</name>
    <dbReference type="NCBI Taxonomy" id="2100421"/>
    <lineage>
        <taxon>Viruses</taxon>
        <taxon>Duplodnaviria</taxon>
        <taxon>Heunggongvirae</taxon>
        <taxon>Uroviricota</taxon>
        <taxon>Caudoviricetes</taxon>
        <taxon>Peduoviridae</taxon>
        <taxon>Maltschvirus</taxon>
        <taxon>Maltschvirus maltsch</taxon>
    </lineage>
</organism>
<gene>
    <name evidence="2" type="ORF">UFOVP1070_44</name>
    <name evidence="3" type="ORF">UFOVP1302_40</name>
    <name evidence="4" type="ORF">UFOVP1416_72</name>
    <name evidence="1" type="ORF">UFOVP895_43</name>
</gene>
<dbReference type="EMBL" id="LR797017">
    <property type="protein sequence ID" value="CAB4181529.1"/>
    <property type="molecule type" value="Genomic_DNA"/>
</dbReference>
<evidence type="ECO:0000313" key="3">
    <source>
        <dbReference type="EMBL" id="CAB4195880.1"/>
    </source>
</evidence>
<evidence type="ECO:0000313" key="4">
    <source>
        <dbReference type="EMBL" id="CAB4211940.1"/>
    </source>
</evidence>